<keyword evidence="2" id="KW-0472">Membrane</keyword>
<keyword evidence="2" id="KW-0812">Transmembrane</keyword>
<evidence type="ECO:0000313" key="4">
    <source>
        <dbReference type="Proteomes" id="UP000186455"/>
    </source>
</evidence>
<dbReference type="AlphaFoldDB" id="A0A1Q4V3Q1"/>
<dbReference type="EMBL" id="LFBV01000007">
    <property type="protein sequence ID" value="OKH92340.1"/>
    <property type="molecule type" value="Genomic_DNA"/>
</dbReference>
<evidence type="ECO:0000256" key="1">
    <source>
        <dbReference type="SAM" id="MobiDB-lite"/>
    </source>
</evidence>
<proteinExistence type="predicted"/>
<accession>A0A1Q4V3Q1</accession>
<name>A0A1Q4V3Q1_9ACTN</name>
<reference evidence="3 4" key="1">
    <citation type="submission" date="2015-06" db="EMBL/GenBank/DDBJ databases">
        <title>Cloning and characterization of the uncialamcin biosynthetic gene cluster.</title>
        <authorList>
            <person name="Yan X."/>
            <person name="Huang T."/>
            <person name="Ge H."/>
            <person name="Shen B."/>
        </authorList>
    </citation>
    <scope>NUCLEOTIDE SEQUENCE [LARGE SCALE GENOMIC DNA]</scope>
    <source>
        <strain evidence="3 4">DCA2648</strain>
    </source>
</reference>
<dbReference type="Proteomes" id="UP000186455">
    <property type="component" value="Unassembled WGS sequence"/>
</dbReference>
<keyword evidence="2" id="KW-1133">Transmembrane helix</keyword>
<feature type="transmembrane region" description="Helical" evidence="2">
    <location>
        <begin position="34"/>
        <end position="56"/>
    </location>
</feature>
<organism evidence="3 4">
    <name type="scientific">Streptomyces uncialis</name>
    <dbReference type="NCBI Taxonomy" id="1048205"/>
    <lineage>
        <taxon>Bacteria</taxon>
        <taxon>Bacillati</taxon>
        <taxon>Actinomycetota</taxon>
        <taxon>Actinomycetes</taxon>
        <taxon>Kitasatosporales</taxon>
        <taxon>Streptomycetaceae</taxon>
        <taxon>Streptomyces</taxon>
    </lineage>
</organism>
<evidence type="ECO:0000256" key="2">
    <source>
        <dbReference type="SAM" id="Phobius"/>
    </source>
</evidence>
<evidence type="ECO:0000313" key="3">
    <source>
        <dbReference type="EMBL" id="OKH92340.1"/>
    </source>
</evidence>
<protein>
    <submittedName>
        <fullName evidence="3">Uncharacterized protein</fullName>
    </submittedName>
</protein>
<dbReference type="STRING" id="1048205.AB852_25880"/>
<keyword evidence="4" id="KW-1185">Reference proteome</keyword>
<feature type="transmembrane region" description="Helical" evidence="2">
    <location>
        <begin position="62"/>
        <end position="85"/>
    </location>
</feature>
<comment type="caution">
    <text evidence="3">The sequence shown here is derived from an EMBL/GenBank/DDBJ whole genome shotgun (WGS) entry which is preliminary data.</text>
</comment>
<gene>
    <name evidence="3" type="ORF">AB852_25880</name>
</gene>
<feature type="region of interest" description="Disordered" evidence="1">
    <location>
        <begin position="1"/>
        <end position="28"/>
    </location>
</feature>
<feature type="transmembrane region" description="Helical" evidence="2">
    <location>
        <begin position="97"/>
        <end position="121"/>
    </location>
</feature>
<sequence>MSGPGPPVPCASGTEVTARGSSTGGGRRGARPFVLWREVLVAYLAPALTAGAGGVAGGQAGLAVAAVTSIAGTSAVVALLIGTWLQRREGPRPWTVALPRVVLAALLAVGAAVIAGLVGWFASRWLPAHTGVPDTRWLTRLRLDLPVSAALAATVVSWRWRGARRSQPGQP</sequence>